<dbReference type="Proteomes" id="UP000663870">
    <property type="component" value="Unassembled WGS sequence"/>
</dbReference>
<name>A0A815FVF1_9BILA</name>
<gene>
    <name evidence="2" type="ORF">JXQ802_LOCUS30888</name>
</gene>
<dbReference type="Gene3D" id="3.80.10.10">
    <property type="entry name" value="Ribonuclease Inhibitor"/>
    <property type="match status" value="1"/>
</dbReference>
<organism evidence="2 3">
    <name type="scientific">Rotaria sordida</name>
    <dbReference type="NCBI Taxonomy" id="392033"/>
    <lineage>
        <taxon>Eukaryota</taxon>
        <taxon>Metazoa</taxon>
        <taxon>Spiralia</taxon>
        <taxon>Gnathifera</taxon>
        <taxon>Rotifera</taxon>
        <taxon>Eurotatoria</taxon>
        <taxon>Bdelloidea</taxon>
        <taxon>Philodinida</taxon>
        <taxon>Philodinidae</taxon>
        <taxon>Rotaria</taxon>
    </lineage>
</organism>
<dbReference type="AlphaFoldDB" id="A0A815FVF1"/>
<reference evidence="2" key="1">
    <citation type="submission" date="2021-02" db="EMBL/GenBank/DDBJ databases">
        <authorList>
            <person name="Nowell W R."/>
        </authorList>
    </citation>
    <scope>NUCLEOTIDE SEQUENCE</scope>
</reference>
<evidence type="ECO:0000313" key="3">
    <source>
        <dbReference type="Proteomes" id="UP000663870"/>
    </source>
</evidence>
<proteinExistence type="predicted"/>
<dbReference type="PROSITE" id="PS50181">
    <property type="entry name" value="FBOX"/>
    <property type="match status" value="1"/>
</dbReference>
<dbReference type="EMBL" id="CAJNOL010001276">
    <property type="protein sequence ID" value="CAF1327606.1"/>
    <property type="molecule type" value="Genomic_DNA"/>
</dbReference>
<comment type="caution">
    <text evidence="2">The sequence shown here is derived from an EMBL/GenBank/DDBJ whole genome shotgun (WGS) entry which is preliminary data.</text>
</comment>
<keyword evidence="3" id="KW-1185">Reference proteome</keyword>
<sequence>MNILSSNDIHILDLPDEMLRAIFNKLNMADMLYSLVDVNQRFDRLALDSLYIYHLDFSIEAFNNYNSSTYTHILDRICSKILPRINQKVTKLTVDPLSMERILGAIDYSQLHSLSFVNFEPKILSRHLTGICSLILFYFTNY</sequence>
<feature type="domain" description="F-box" evidence="1">
    <location>
        <begin position="8"/>
        <end position="55"/>
    </location>
</feature>
<dbReference type="InterPro" id="IPR032675">
    <property type="entry name" value="LRR_dom_sf"/>
</dbReference>
<dbReference type="InterPro" id="IPR001810">
    <property type="entry name" value="F-box_dom"/>
</dbReference>
<accession>A0A815FVF1</accession>
<dbReference type="SUPFAM" id="SSF81383">
    <property type="entry name" value="F-box domain"/>
    <property type="match status" value="1"/>
</dbReference>
<protein>
    <recommendedName>
        <fullName evidence="1">F-box domain-containing protein</fullName>
    </recommendedName>
</protein>
<evidence type="ECO:0000259" key="1">
    <source>
        <dbReference type="PROSITE" id="PS50181"/>
    </source>
</evidence>
<dbReference type="InterPro" id="IPR036047">
    <property type="entry name" value="F-box-like_dom_sf"/>
</dbReference>
<evidence type="ECO:0000313" key="2">
    <source>
        <dbReference type="EMBL" id="CAF1327606.1"/>
    </source>
</evidence>